<feature type="domain" description="Pili assembly chaperone N-terminal" evidence="7">
    <location>
        <begin position="22"/>
        <end position="140"/>
    </location>
</feature>
<comment type="similarity">
    <text evidence="2">Belongs to the periplasmic pilus chaperone family.</text>
</comment>
<comment type="caution">
    <text evidence="9">The sequence shown here is derived from an EMBL/GenBank/DDBJ whole genome shotgun (WGS) entry which is preliminary data.</text>
</comment>
<evidence type="ECO:0000313" key="10">
    <source>
        <dbReference type="Proteomes" id="UP000706580"/>
    </source>
</evidence>
<keyword evidence="10" id="KW-1185">Reference proteome</keyword>
<dbReference type="InterPro" id="IPR013783">
    <property type="entry name" value="Ig-like_fold"/>
</dbReference>
<organism evidence="9 10">
    <name type="scientific">Leclercia barmai</name>
    <dbReference type="NCBI Taxonomy" id="2785629"/>
    <lineage>
        <taxon>Bacteria</taxon>
        <taxon>Pseudomonadati</taxon>
        <taxon>Pseudomonadota</taxon>
        <taxon>Gammaproteobacteria</taxon>
        <taxon>Enterobacterales</taxon>
        <taxon>Enterobacteriaceae</taxon>
        <taxon>Leclercia</taxon>
    </lineage>
</organism>
<dbReference type="Pfam" id="PF02753">
    <property type="entry name" value="PapD_C"/>
    <property type="match status" value="1"/>
</dbReference>
<dbReference type="RefSeq" id="WP_223074337.1">
    <property type="nucleotide sequence ID" value="NZ_JADMNK010000002.1"/>
</dbReference>
<evidence type="ECO:0000256" key="5">
    <source>
        <dbReference type="ARBA" id="ARBA00023186"/>
    </source>
</evidence>
<dbReference type="PANTHER" id="PTHR30251">
    <property type="entry name" value="PILUS ASSEMBLY CHAPERONE"/>
    <property type="match status" value="1"/>
</dbReference>
<dbReference type="PANTHER" id="PTHR30251:SF2">
    <property type="entry name" value="FIMBRIAL CHAPERONE YADV-RELATED"/>
    <property type="match status" value="1"/>
</dbReference>
<proteinExistence type="inferred from homology"/>
<evidence type="ECO:0000256" key="3">
    <source>
        <dbReference type="ARBA" id="ARBA00022729"/>
    </source>
</evidence>
<dbReference type="InterPro" id="IPR050643">
    <property type="entry name" value="Periplasmic_pilus_chap"/>
</dbReference>
<dbReference type="Pfam" id="PF00345">
    <property type="entry name" value="PapD_N"/>
    <property type="match status" value="1"/>
</dbReference>
<keyword evidence="5" id="KW-0143">Chaperone</keyword>
<evidence type="ECO:0000256" key="2">
    <source>
        <dbReference type="ARBA" id="ARBA00007399"/>
    </source>
</evidence>
<feature type="signal peptide" evidence="6">
    <location>
        <begin position="1"/>
        <end position="21"/>
    </location>
</feature>
<dbReference type="InterPro" id="IPR001829">
    <property type="entry name" value="Pili_assmbl_chaperone_bac"/>
</dbReference>
<accession>A0ABS7RTQ4</accession>
<keyword evidence="3 6" id="KW-0732">Signal</keyword>
<keyword evidence="4" id="KW-0574">Periplasm</keyword>
<dbReference type="InterPro" id="IPR036316">
    <property type="entry name" value="Pili_assmbl_chap_C_dom_sf"/>
</dbReference>
<gene>
    <name evidence="9" type="ORF">ITX56_07640</name>
</gene>
<evidence type="ECO:0000256" key="6">
    <source>
        <dbReference type="SAM" id="SignalP"/>
    </source>
</evidence>
<dbReference type="SUPFAM" id="SSF49584">
    <property type="entry name" value="Periplasmic chaperone C-domain"/>
    <property type="match status" value="1"/>
</dbReference>
<dbReference type="PRINTS" id="PR00969">
    <property type="entry name" value="CHAPERONPILI"/>
</dbReference>
<dbReference type="InterPro" id="IPR016147">
    <property type="entry name" value="Pili_assmbl_chaperone_N"/>
</dbReference>
<dbReference type="InterPro" id="IPR016148">
    <property type="entry name" value="Pili_assmbl_chaperone_C"/>
</dbReference>
<protein>
    <submittedName>
        <fullName evidence="9">Molecular chaperone</fullName>
    </submittedName>
</protein>
<evidence type="ECO:0000256" key="4">
    <source>
        <dbReference type="ARBA" id="ARBA00022764"/>
    </source>
</evidence>
<evidence type="ECO:0000313" key="9">
    <source>
        <dbReference type="EMBL" id="MBZ0057691.1"/>
    </source>
</evidence>
<reference evidence="9 10" key="1">
    <citation type="submission" date="2020-11" db="EMBL/GenBank/DDBJ databases">
        <title>Draft Genome of Enterobacter sp. strain EMC7.</title>
        <authorList>
            <person name="Barman P."/>
            <person name="Sinha S."/>
            <person name="Sen S."/>
            <person name="Chakraborty R."/>
        </authorList>
    </citation>
    <scope>NUCLEOTIDE SEQUENCE [LARGE SCALE GENOMIC DNA]</scope>
    <source>
        <strain evidence="9 10">EMC7</strain>
    </source>
</reference>
<dbReference type="EMBL" id="JADMNK010000002">
    <property type="protein sequence ID" value="MBZ0057691.1"/>
    <property type="molecule type" value="Genomic_DNA"/>
</dbReference>
<dbReference type="Proteomes" id="UP000706580">
    <property type="component" value="Unassembled WGS sequence"/>
</dbReference>
<evidence type="ECO:0000256" key="1">
    <source>
        <dbReference type="ARBA" id="ARBA00004418"/>
    </source>
</evidence>
<comment type="subcellular location">
    <subcellularLocation>
        <location evidence="1">Periplasm</location>
    </subcellularLocation>
</comment>
<dbReference type="InterPro" id="IPR008962">
    <property type="entry name" value="PapD-like_sf"/>
</dbReference>
<dbReference type="SUPFAM" id="SSF49354">
    <property type="entry name" value="PapD-like"/>
    <property type="match status" value="1"/>
</dbReference>
<sequence length="220" mass="24292">MKQLLAAVMASFFLFCASAQAGIVMGGTRVIYQEGKREAAITVTNMDTHVPYLVQSWVENLAADDKRPVPFVVTPPLFRLDPEQENILRISFTGGTLPGDRESVFWLCVKNISPSQKGESNKLQINVKSKFKLFWRPKGLGDAKEAWQKLTFTRSGNRLVAHNPTPFYVSFYSLAVGGKEIFEPGMIAPMSSQTWTVSGTGQVTWRAINDSGGITDAAQQ</sequence>
<dbReference type="Gene3D" id="2.60.40.10">
    <property type="entry name" value="Immunoglobulins"/>
    <property type="match status" value="2"/>
</dbReference>
<name>A0ABS7RTQ4_9ENTR</name>
<evidence type="ECO:0000259" key="8">
    <source>
        <dbReference type="Pfam" id="PF02753"/>
    </source>
</evidence>
<feature type="domain" description="Pili assembly chaperone C-terminal" evidence="8">
    <location>
        <begin position="162"/>
        <end position="215"/>
    </location>
</feature>
<evidence type="ECO:0000259" key="7">
    <source>
        <dbReference type="Pfam" id="PF00345"/>
    </source>
</evidence>
<feature type="chain" id="PRO_5045993978" evidence="6">
    <location>
        <begin position="22"/>
        <end position="220"/>
    </location>
</feature>